<keyword evidence="6 9" id="KW-1133">Transmembrane helix</keyword>
<comment type="similarity">
    <text evidence="9">Belongs to the SecE/SEC61-gamma family.</text>
</comment>
<evidence type="ECO:0000256" key="8">
    <source>
        <dbReference type="ARBA" id="ARBA00023136"/>
    </source>
</evidence>
<dbReference type="Pfam" id="PF00584">
    <property type="entry name" value="SecE"/>
    <property type="match status" value="1"/>
</dbReference>
<comment type="caution">
    <text evidence="11">The sequence shown here is derived from an EMBL/GenBank/DDBJ whole genome shotgun (WGS) entry which is preliminary data.</text>
</comment>
<proteinExistence type="inferred from homology"/>
<dbReference type="Gene3D" id="1.20.5.1030">
    <property type="entry name" value="Preprotein translocase secy subunit"/>
    <property type="match status" value="1"/>
</dbReference>
<evidence type="ECO:0000313" key="12">
    <source>
        <dbReference type="Proteomes" id="UP000316706"/>
    </source>
</evidence>
<feature type="transmembrane region" description="Helical" evidence="9">
    <location>
        <begin position="53"/>
        <end position="74"/>
    </location>
</feature>
<evidence type="ECO:0000313" key="11">
    <source>
        <dbReference type="EMBL" id="TQM71686.1"/>
    </source>
</evidence>
<evidence type="ECO:0000256" key="2">
    <source>
        <dbReference type="ARBA" id="ARBA00022448"/>
    </source>
</evidence>
<gene>
    <name evidence="9" type="primary">secE</name>
    <name evidence="11" type="ORF">FHX41_5456</name>
</gene>
<dbReference type="EMBL" id="VFPO01000001">
    <property type="protein sequence ID" value="TQM71686.1"/>
    <property type="molecule type" value="Genomic_DNA"/>
</dbReference>
<dbReference type="AlphaFoldDB" id="A0A543IM71"/>
<dbReference type="HAMAP" id="MF_00422">
    <property type="entry name" value="SecE"/>
    <property type="match status" value="1"/>
</dbReference>
<keyword evidence="12" id="KW-1185">Reference proteome</keyword>
<evidence type="ECO:0000256" key="5">
    <source>
        <dbReference type="ARBA" id="ARBA00022927"/>
    </source>
</evidence>
<dbReference type="InterPro" id="IPR001901">
    <property type="entry name" value="Translocase_SecE/Sec61-g"/>
</dbReference>
<dbReference type="InterPro" id="IPR038379">
    <property type="entry name" value="SecE_sf"/>
</dbReference>
<evidence type="ECO:0000256" key="7">
    <source>
        <dbReference type="ARBA" id="ARBA00023010"/>
    </source>
</evidence>
<feature type="region of interest" description="Disordered" evidence="10">
    <location>
        <begin position="1"/>
        <end position="28"/>
    </location>
</feature>
<keyword evidence="5 9" id="KW-0653">Protein transport</keyword>
<keyword evidence="3 9" id="KW-1003">Cell membrane</keyword>
<feature type="compositionally biased region" description="Basic residues" evidence="10">
    <location>
        <begin position="17"/>
        <end position="27"/>
    </location>
</feature>
<dbReference type="PANTHER" id="PTHR33910:SF1">
    <property type="entry name" value="PROTEIN TRANSLOCASE SUBUNIT SECE"/>
    <property type="match status" value="1"/>
</dbReference>
<dbReference type="GO" id="GO:0005886">
    <property type="term" value="C:plasma membrane"/>
    <property type="evidence" value="ECO:0007669"/>
    <property type="project" value="UniProtKB-SubCell"/>
</dbReference>
<dbReference type="GO" id="GO:0009306">
    <property type="term" value="P:protein secretion"/>
    <property type="evidence" value="ECO:0007669"/>
    <property type="project" value="UniProtKB-UniRule"/>
</dbReference>
<dbReference type="NCBIfam" id="TIGR00964">
    <property type="entry name" value="secE_bact"/>
    <property type="match status" value="1"/>
</dbReference>
<keyword evidence="2 9" id="KW-0813">Transport</keyword>
<evidence type="ECO:0000256" key="4">
    <source>
        <dbReference type="ARBA" id="ARBA00022692"/>
    </source>
</evidence>
<name>A0A543IM71_9ACTN</name>
<keyword evidence="7 9" id="KW-0811">Translocation</keyword>
<accession>A0A543IM71</accession>
<evidence type="ECO:0000256" key="6">
    <source>
        <dbReference type="ARBA" id="ARBA00022989"/>
    </source>
</evidence>
<feature type="compositionally biased region" description="Acidic residues" evidence="10">
    <location>
        <begin position="1"/>
        <end position="10"/>
    </location>
</feature>
<sequence length="87" mass="9809">MATETDERDEPEAKGEGKKRKKEKSPKRTTPALFVRQIIAELRKVIWPTRRELITYTIAALVFVLIMVGLVSGVDYGLQQGVYAVFG</sequence>
<organism evidence="11 12">
    <name type="scientific">Actinomadura hallensis</name>
    <dbReference type="NCBI Taxonomy" id="337895"/>
    <lineage>
        <taxon>Bacteria</taxon>
        <taxon>Bacillati</taxon>
        <taxon>Actinomycetota</taxon>
        <taxon>Actinomycetes</taxon>
        <taxon>Streptosporangiales</taxon>
        <taxon>Thermomonosporaceae</taxon>
        <taxon>Actinomadura</taxon>
    </lineage>
</organism>
<dbReference type="PANTHER" id="PTHR33910">
    <property type="entry name" value="PROTEIN TRANSLOCASE SUBUNIT SECE"/>
    <property type="match status" value="1"/>
</dbReference>
<keyword evidence="4 9" id="KW-0812">Transmembrane</keyword>
<reference evidence="11 12" key="1">
    <citation type="submission" date="2019-06" db="EMBL/GenBank/DDBJ databases">
        <title>Sequencing the genomes of 1000 actinobacteria strains.</title>
        <authorList>
            <person name="Klenk H.-P."/>
        </authorList>
    </citation>
    <scope>NUCLEOTIDE SEQUENCE [LARGE SCALE GENOMIC DNA]</scope>
    <source>
        <strain evidence="11 12">DSM 45043</strain>
    </source>
</reference>
<comment type="subcellular location">
    <subcellularLocation>
        <location evidence="9">Cell membrane</location>
        <topology evidence="9">Single-pass membrane protein</topology>
    </subcellularLocation>
    <subcellularLocation>
        <location evidence="1">Membrane</location>
    </subcellularLocation>
</comment>
<dbReference type="GO" id="GO:0008320">
    <property type="term" value="F:protein transmembrane transporter activity"/>
    <property type="evidence" value="ECO:0007669"/>
    <property type="project" value="UniProtKB-UniRule"/>
</dbReference>
<evidence type="ECO:0000256" key="9">
    <source>
        <dbReference type="HAMAP-Rule" id="MF_00422"/>
    </source>
</evidence>
<keyword evidence="8 9" id="KW-0472">Membrane</keyword>
<dbReference type="GO" id="GO:0065002">
    <property type="term" value="P:intracellular protein transmembrane transport"/>
    <property type="evidence" value="ECO:0007669"/>
    <property type="project" value="UniProtKB-UniRule"/>
</dbReference>
<evidence type="ECO:0000256" key="1">
    <source>
        <dbReference type="ARBA" id="ARBA00004370"/>
    </source>
</evidence>
<dbReference type="OrthoDB" id="9805743at2"/>
<dbReference type="GO" id="GO:0006605">
    <property type="term" value="P:protein targeting"/>
    <property type="evidence" value="ECO:0007669"/>
    <property type="project" value="UniProtKB-UniRule"/>
</dbReference>
<comment type="function">
    <text evidence="9">Essential subunit of the Sec protein translocation channel SecYEG. Clamps together the 2 halves of SecY. May contact the channel plug during translocation.</text>
</comment>
<evidence type="ECO:0000256" key="3">
    <source>
        <dbReference type="ARBA" id="ARBA00022475"/>
    </source>
</evidence>
<dbReference type="GO" id="GO:0043952">
    <property type="term" value="P:protein transport by the Sec complex"/>
    <property type="evidence" value="ECO:0007669"/>
    <property type="project" value="UniProtKB-UniRule"/>
</dbReference>
<evidence type="ECO:0000256" key="10">
    <source>
        <dbReference type="SAM" id="MobiDB-lite"/>
    </source>
</evidence>
<comment type="subunit">
    <text evidence="9">Component of the Sec protein translocase complex. Heterotrimer consisting of SecY, SecE and SecG subunits. The heterotrimers can form oligomers, although 1 heterotrimer is thought to be able to translocate proteins. Interacts with the ribosome. Interacts with SecDF, and other proteins may be involved. Interacts with SecA.</text>
</comment>
<dbReference type="RefSeq" id="WP_141973279.1">
    <property type="nucleotide sequence ID" value="NZ_VFPO01000001.1"/>
</dbReference>
<dbReference type="Proteomes" id="UP000316706">
    <property type="component" value="Unassembled WGS sequence"/>
</dbReference>
<protein>
    <recommendedName>
        <fullName evidence="9">Protein translocase subunit SecE</fullName>
    </recommendedName>
</protein>
<dbReference type="InterPro" id="IPR005807">
    <property type="entry name" value="SecE_bac"/>
</dbReference>